<evidence type="ECO:0000256" key="1">
    <source>
        <dbReference type="SAM" id="MobiDB-lite"/>
    </source>
</evidence>
<dbReference type="AlphaFoldDB" id="A0A8S9JV99"/>
<feature type="compositionally biased region" description="Basic and acidic residues" evidence="1">
    <location>
        <begin position="136"/>
        <end position="161"/>
    </location>
</feature>
<feature type="region of interest" description="Disordered" evidence="1">
    <location>
        <begin position="115"/>
        <end position="172"/>
    </location>
</feature>
<feature type="compositionally biased region" description="Polar residues" evidence="1">
    <location>
        <begin position="439"/>
        <end position="450"/>
    </location>
</feature>
<feature type="region of interest" description="Disordered" evidence="1">
    <location>
        <begin position="411"/>
        <end position="450"/>
    </location>
</feature>
<feature type="compositionally biased region" description="Basic and acidic residues" evidence="1">
    <location>
        <begin position="291"/>
        <end position="316"/>
    </location>
</feature>
<feature type="compositionally biased region" description="Acidic residues" evidence="1">
    <location>
        <begin position="162"/>
        <end position="172"/>
    </location>
</feature>
<protein>
    <submittedName>
        <fullName evidence="2">Uncharacterized protein</fullName>
    </submittedName>
</protein>
<comment type="caution">
    <text evidence="2">The sequence shown here is derived from an EMBL/GenBank/DDBJ whole genome shotgun (WGS) entry which is preliminary data.</text>
</comment>
<proteinExistence type="predicted"/>
<feature type="compositionally biased region" description="Acidic residues" evidence="1">
    <location>
        <begin position="317"/>
        <end position="327"/>
    </location>
</feature>
<accession>A0A8S9JV99</accession>
<evidence type="ECO:0000313" key="2">
    <source>
        <dbReference type="EMBL" id="KAF2585457.1"/>
    </source>
</evidence>
<sequence length="548" mass="61694">MEGSPYRKSSISRKRGQSMGLVPRFHLAGTWSVPNNPQATPATASGPLDELKGMMQQLLQGQQIQGKALNQVTTEINTRMDNMFTELNSKYDAVASHIRKMDVQISQTAETIKMQQGTLPGKTGKNPKDCNAVELRSGRHLPDPVPKKLTAKEKGKQKEGEQPEDVLDDEQDAEQQAVIEPVALTTPDRPVPARVYTPKVSYPVPAKKSRKDCEEMKCKKMLEELNVTNEINTRMDNMFMELNSKYDVVASHIRKMDVQIAQTAETIKRQHGTLPGKTDKNPKDCNAVELRSGRHLPDPVPKKLTAKEKGKQKEGEQSEDVLDDEQDAEHPAVIEPVALTMPDRPVPARVYSPKVPYPVPAKKSHKDWEEMKCKKMLEELNVKLSLMDAIQMILSMCNLMGPRRTKMASRIKPPHARGEPEDDTISPTHPWPREEGTEISLTNPNIPKSSETIWDKEASRRYNTLLNTNIFRKPFVDAGALSDLGLYEDLHVVLQVLGIVDLCHRTYPLYPDLMGPKRTKAASRIKPPYARGEPEDYSVPPTYPWPRE</sequence>
<feature type="region of interest" description="Disordered" evidence="1">
    <location>
        <begin position="520"/>
        <end position="548"/>
    </location>
</feature>
<reference evidence="2" key="1">
    <citation type="submission" date="2019-12" db="EMBL/GenBank/DDBJ databases">
        <title>Genome sequencing and annotation of Brassica cretica.</title>
        <authorList>
            <person name="Studholme D.J."/>
            <person name="Sarris P.F."/>
        </authorList>
    </citation>
    <scope>NUCLEOTIDE SEQUENCE</scope>
    <source>
        <strain evidence="2">PFS-102/07</strain>
        <tissue evidence="2">Leaf</tissue>
    </source>
</reference>
<gene>
    <name evidence="2" type="ORF">F2Q70_00035695</name>
</gene>
<dbReference type="EMBL" id="QGKY02000246">
    <property type="protein sequence ID" value="KAF2585457.1"/>
    <property type="molecule type" value="Genomic_DNA"/>
</dbReference>
<organism evidence="2">
    <name type="scientific">Brassica cretica</name>
    <name type="common">Mustard</name>
    <dbReference type="NCBI Taxonomy" id="69181"/>
    <lineage>
        <taxon>Eukaryota</taxon>
        <taxon>Viridiplantae</taxon>
        <taxon>Streptophyta</taxon>
        <taxon>Embryophyta</taxon>
        <taxon>Tracheophyta</taxon>
        <taxon>Spermatophyta</taxon>
        <taxon>Magnoliopsida</taxon>
        <taxon>eudicotyledons</taxon>
        <taxon>Gunneridae</taxon>
        <taxon>Pentapetalae</taxon>
        <taxon>rosids</taxon>
        <taxon>malvids</taxon>
        <taxon>Brassicales</taxon>
        <taxon>Brassicaceae</taxon>
        <taxon>Brassiceae</taxon>
        <taxon>Brassica</taxon>
    </lineage>
</organism>
<feature type="region of interest" description="Disordered" evidence="1">
    <location>
        <begin position="268"/>
        <end position="329"/>
    </location>
</feature>
<name>A0A8S9JV99_BRACR</name>